<evidence type="ECO:0000313" key="2">
    <source>
        <dbReference type="EMBL" id="KAF2307222.1"/>
    </source>
</evidence>
<feature type="region of interest" description="Disordered" evidence="1">
    <location>
        <begin position="189"/>
        <end position="208"/>
    </location>
</feature>
<dbReference type="AlphaFoldDB" id="A0A6A6M0L2"/>
<proteinExistence type="predicted"/>
<reference evidence="2 3" key="1">
    <citation type="journal article" date="2020" name="Mol. Plant">
        <title>The Chromosome-Based Rubber Tree Genome Provides New Insights into Spurge Genome Evolution and Rubber Biosynthesis.</title>
        <authorList>
            <person name="Liu J."/>
            <person name="Shi C."/>
            <person name="Shi C.C."/>
            <person name="Li W."/>
            <person name="Zhang Q.J."/>
            <person name="Zhang Y."/>
            <person name="Li K."/>
            <person name="Lu H.F."/>
            <person name="Shi C."/>
            <person name="Zhu S.T."/>
            <person name="Xiao Z.Y."/>
            <person name="Nan H."/>
            <person name="Yue Y."/>
            <person name="Zhu X.G."/>
            <person name="Wu Y."/>
            <person name="Hong X.N."/>
            <person name="Fan G.Y."/>
            <person name="Tong Y."/>
            <person name="Zhang D."/>
            <person name="Mao C.L."/>
            <person name="Liu Y.L."/>
            <person name="Hao S.J."/>
            <person name="Liu W.Q."/>
            <person name="Lv M.Q."/>
            <person name="Zhang H.B."/>
            <person name="Liu Y."/>
            <person name="Hu-Tang G.R."/>
            <person name="Wang J.P."/>
            <person name="Wang J.H."/>
            <person name="Sun Y.H."/>
            <person name="Ni S.B."/>
            <person name="Chen W.B."/>
            <person name="Zhang X.C."/>
            <person name="Jiao Y.N."/>
            <person name="Eichler E.E."/>
            <person name="Li G.H."/>
            <person name="Liu X."/>
            <person name="Gao L.Z."/>
        </authorList>
    </citation>
    <scope>NUCLEOTIDE SEQUENCE [LARGE SCALE GENOMIC DNA]</scope>
    <source>
        <strain evidence="3">cv. GT1</strain>
        <tissue evidence="2">Leaf</tissue>
    </source>
</reference>
<sequence>MQEELQALQDNHTWDIVPCPPSVKPIRCKWVYSLKLRSDGTLERYKSVGYSWILSVDTPLKMNAKYHTDEGELLFDPSLYRQLVGSLNYLTITRPDISFAVQQVSQFLHSPRHLHLAAVHHIIRYLRGIPCCGLFFPAGSSMQLTTFSDANWAGCPNTHCSIRLQALDFLAYPLGLHPNVNLPISKIMVPEPTKPSHSSSSDGDKHKQLDREVRDMVNAITSRVGDLHKTGGSQQLQQAEQDENGVRIITLAGTNTGATMRTELDEKVPNNAPQGGVSAGEPDLLDTYVNSNFQAVNNSIMLGSSYNTNDPGVHLDIADVFDHRGHKPNKHAKKGKKKDKEALKSDQQTERSD</sequence>
<gene>
    <name evidence="2" type="ORF">GH714_025537</name>
</gene>
<dbReference type="PANTHER" id="PTHR11439:SF497">
    <property type="entry name" value="CYSTEINE-RICH RLK (RECEPTOR-LIKE PROTEIN KINASE) 8"/>
    <property type="match status" value="1"/>
</dbReference>
<name>A0A6A6M0L2_HEVBR</name>
<feature type="region of interest" description="Disordered" evidence="1">
    <location>
        <begin position="320"/>
        <end position="353"/>
    </location>
</feature>
<organism evidence="2 3">
    <name type="scientific">Hevea brasiliensis</name>
    <name type="common">Para rubber tree</name>
    <name type="synonym">Siphonia brasiliensis</name>
    <dbReference type="NCBI Taxonomy" id="3981"/>
    <lineage>
        <taxon>Eukaryota</taxon>
        <taxon>Viridiplantae</taxon>
        <taxon>Streptophyta</taxon>
        <taxon>Embryophyta</taxon>
        <taxon>Tracheophyta</taxon>
        <taxon>Spermatophyta</taxon>
        <taxon>Magnoliopsida</taxon>
        <taxon>eudicotyledons</taxon>
        <taxon>Gunneridae</taxon>
        <taxon>Pentapetalae</taxon>
        <taxon>rosids</taxon>
        <taxon>fabids</taxon>
        <taxon>Malpighiales</taxon>
        <taxon>Euphorbiaceae</taxon>
        <taxon>Crotonoideae</taxon>
        <taxon>Micrandreae</taxon>
        <taxon>Hevea</taxon>
    </lineage>
</organism>
<dbReference type="Proteomes" id="UP000467840">
    <property type="component" value="Chromosome 9"/>
</dbReference>
<evidence type="ECO:0000256" key="1">
    <source>
        <dbReference type="SAM" id="MobiDB-lite"/>
    </source>
</evidence>
<feature type="region of interest" description="Disordered" evidence="1">
    <location>
        <begin position="263"/>
        <end position="282"/>
    </location>
</feature>
<keyword evidence="3" id="KW-1185">Reference proteome</keyword>
<evidence type="ECO:0008006" key="4">
    <source>
        <dbReference type="Google" id="ProtNLM"/>
    </source>
</evidence>
<feature type="compositionally biased region" description="Basic and acidic residues" evidence="1">
    <location>
        <begin position="338"/>
        <end position="353"/>
    </location>
</feature>
<comment type="caution">
    <text evidence="2">The sequence shown here is derived from an EMBL/GenBank/DDBJ whole genome shotgun (WGS) entry which is preliminary data.</text>
</comment>
<protein>
    <recommendedName>
        <fullName evidence="4">Reverse transcriptase Ty1/copia-type domain-containing protein</fullName>
    </recommendedName>
</protein>
<dbReference type="EMBL" id="JAAGAX010000008">
    <property type="protein sequence ID" value="KAF2307222.1"/>
    <property type="molecule type" value="Genomic_DNA"/>
</dbReference>
<evidence type="ECO:0000313" key="3">
    <source>
        <dbReference type="Proteomes" id="UP000467840"/>
    </source>
</evidence>
<dbReference type="PANTHER" id="PTHR11439">
    <property type="entry name" value="GAG-POL-RELATED RETROTRANSPOSON"/>
    <property type="match status" value="1"/>
</dbReference>
<accession>A0A6A6M0L2</accession>
<feature type="compositionally biased region" description="Basic residues" evidence="1">
    <location>
        <begin position="324"/>
        <end position="337"/>
    </location>
</feature>